<gene>
    <name evidence="1" type="ORF">BKK80_08990</name>
</gene>
<evidence type="ECO:0000313" key="2">
    <source>
        <dbReference type="Proteomes" id="UP000177515"/>
    </source>
</evidence>
<keyword evidence="2" id="KW-1185">Reference proteome</keyword>
<accession>A0ABM6F3E8</accession>
<sequence length="66" mass="7497">MGDGFLDQESQEHAAACSSAIDLDARPQMSAWPFQRIAISAYMALCAKTREDIEDYIEMKISKERR</sequence>
<evidence type="ECO:0000313" key="1">
    <source>
        <dbReference type="EMBL" id="AOZ05946.1"/>
    </source>
</evidence>
<dbReference type="EMBL" id="CP017754">
    <property type="protein sequence ID" value="AOZ05946.1"/>
    <property type="molecule type" value="Genomic_DNA"/>
</dbReference>
<dbReference type="Proteomes" id="UP000177515">
    <property type="component" value="Chromosome 1"/>
</dbReference>
<reference evidence="1 2" key="1">
    <citation type="submission" date="2016-10" db="EMBL/GenBank/DDBJ databases">
        <title>Complete genome sequences of three Cupriavidus strains isolated from various Malaysian environments.</title>
        <authorList>
            <person name="Abdullah A.A.-A."/>
            <person name="Shafie N.A.H."/>
            <person name="Lau N.S."/>
        </authorList>
    </citation>
    <scope>NUCLEOTIDE SEQUENCE [LARGE SCALE GENOMIC DNA]</scope>
    <source>
        <strain evidence="1 2">USMAA1020</strain>
    </source>
</reference>
<organism evidence="1 2">
    <name type="scientific">Cupriavidus malaysiensis</name>
    <dbReference type="NCBI Taxonomy" id="367825"/>
    <lineage>
        <taxon>Bacteria</taxon>
        <taxon>Pseudomonadati</taxon>
        <taxon>Pseudomonadota</taxon>
        <taxon>Betaproteobacteria</taxon>
        <taxon>Burkholderiales</taxon>
        <taxon>Burkholderiaceae</taxon>
        <taxon>Cupriavidus</taxon>
    </lineage>
</organism>
<protein>
    <submittedName>
        <fullName evidence="1">Uncharacterized protein</fullName>
    </submittedName>
</protein>
<name>A0ABM6F3E8_9BURK</name>
<proteinExistence type="predicted"/>